<dbReference type="EMBL" id="BPLQ01008142">
    <property type="protein sequence ID" value="GIY35175.1"/>
    <property type="molecule type" value="Genomic_DNA"/>
</dbReference>
<comment type="caution">
    <text evidence="2">The sequence shown here is derived from an EMBL/GenBank/DDBJ whole genome shotgun (WGS) entry which is preliminary data.</text>
</comment>
<evidence type="ECO:0000313" key="3">
    <source>
        <dbReference type="Proteomes" id="UP001054837"/>
    </source>
</evidence>
<dbReference type="Proteomes" id="UP001054837">
    <property type="component" value="Unassembled WGS sequence"/>
</dbReference>
<proteinExistence type="predicted"/>
<protein>
    <submittedName>
        <fullName evidence="2">Uncharacterized protein</fullName>
    </submittedName>
</protein>
<evidence type="ECO:0000313" key="2">
    <source>
        <dbReference type="EMBL" id="GIY35175.1"/>
    </source>
</evidence>
<name>A0AAV4SM65_9ARAC</name>
<reference evidence="2 3" key="1">
    <citation type="submission" date="2021-06" db="EMBL/GenBank/DDBJ databases">
        <title>Caerostris darwini draft genome.</title>
        <authorList>
            <person name="Kono N."/>
            <person name="Arakawa K."/>
        </authorList>
    </citation>
    <scope>NUCLEOTIDE SEQUENCE [LARGE SCALE GENOMIC DNA]</scope>
</reference>
<organism evidence="2 3">
    <name type="scientific">Caerostris darwini</name>
    <dbReference type="NCBI Taxonomy" id="1538125"/>
    <lineage>
        <taxon>Eukaryota</taxon>
        <taxon>Metazoa</taxon>
        <taxon>Ecdysozoa</taxon>
        <taxon>Arthropoda</taxon>
        <taxon>Chelicerata</taxon>
        <taxon>Arachnida</taxon>
        <taxon>Araneae</taxon>
        <taxon>Araneomorphae</taxon>
        <taxon>Entelegynae</taxon>
        <taxon>Araneoidea</taxon>
        <taxon>Araneidae</taxon>
        <taxon>Caerostris</taxon>
    </lineage>
</organism>
<feature type="compositionally biased region" description="Basic and acidic residues" evidence="1">
    <location>
        <begin position="16"/>
        <end position="29"/>
    </location>
</feature>
<sequence length="116" mass="13072">MIFNPPPPSKPISSSFRREKEEKGGDSTSRRFYKPTCAKKGITCMLYFSVIWPGEKGIEKKKKNWEGTGEGRQAGRGVDKLMFGRGRLALPLSPARRRGLHLNDFNCLTQASLSQR</sequence>
<dbReference type="AlphaFoldDB" id="A0AAV4SM65"/>
<gene>
    <name evidence="2" type="ORF">CDAR_207201</name>
</gene>
<evidence type="ECO:0000256" key="1">
    <source>
        <dbReference type="SAM" id="MobiDB-lite"/>
    </source>
</evidence>
<accession>A0AAV4SM65</accession>
<feature type="region of interest" description="Disordered" evidence="1">
    <location>
        <begin position="1"/>
        <end position="31"/>
    </location>
</feature>
<feature type="compositionally biased region" description="Pro residues" evidence="1">
    <location>
        <begin position="1"/>
        <end position="10"/>
    </location>
</feature>
<keyword evidence="3" id="KW-1185">Reference proteome</keyword>